<dbReference type="PANTHER" id="PTHR34220">
    <property type="entry name" value="SENSOR HISTIDINE KINASE YPDA"/>
    <property type="match status" value="1"/>
</dbReference>
<dbReference type="GO" id="GO:0000155">
    <property type="term" value="F:phosphorelay sensor kinase activity"/>
    <property type="evidence" value="ECO:0007669"/>
    <property type="project" value="InterPro"/>
</dbReference>
<dbReference type="InterPro" id="IPR003594">
    <property type="entry name" value="HATPase_dom"/>
</dbReference>
<evidence type="ECO:0000256" key="6">
    <source>
        <dbReference type="SAM" id="Phobius"/>
    </source>
</evidence>
<feature type="transmembrane region" description="Helical" evidence="6">
    <location>
        <begin position="12"/>
        <end position="36"/>
    </location>
</feature>
<keyword evidence="4" id="KW-0067">ATP-binding</keyword>
<evidence type="ECO:0000259" key="7">
    <source>
        <dbReference type="PROSITE" id="PS50109"/>
    </source>
</evidence>
<keyword evidence="3" id="KW-0418">Kinase</keyword>
<keyword evidence="5" id="KW-0902">Two-component regulatory system</keyword>
<evidence type="ECO:0000313" key="9">
    <source>
        <dbReference type="Proteomes" id="UP000216013"/>
    </source>
</evidence>
<evidence type="ECO:0000313" key="8">
    <source>
        <dbReference type="EMBL" id="PAD22241.1"/>
    </source>
</evidence>
<dbReference type="EMBL" id="NPBV01000003">
    <property type="protein sequence ID" value="PAD22241.1"/>
    <property type="molecule type" value="Genomic_DNA"/>
</dbReference>
<evidence type="ECO:0000256" key="1">
    <source>
        <dbReference type="ARBA" id="ARBA00022679"/>
    </source>
</evidence>
<dbReference type="GO" id="GO:0005524">
    <property type="term" value="F:ATP binding"/>
    <property type="evidence" value="ECO:0007669"/>
    <property type="project" value="UniProtKB-KW"/>
</dbReference>
<keyword evidence="2" id="KW-0547">Nucleotide-binding</keyword>
<keyword evidence="1" id="KW-0808">Transferase</keyword>
<dbReference type="InterPro" id="IPR036890">
    <property type="entry name" value="HATPase_C_sf"/>
</dbReference>
<evidence type="ECO:0000256" key="4">
    <source>
        <dbReference type="ARBA" id="ARBA00022840"/>
    </source>
</evidence>
<sequence length="574" mass="65683">MSYLRFRKMRHRYFVAITIISIIPLAVLGITSYYIAKTTLMQHQINTMQIQVKASSERADVLLKNVINMQRLIAWNSDMQAELKKSAEITSDSSQEIEKNMEKRMEHLLYSYFIDTQDIDSVCLFDKHFRAFCYGNSTSMGKYDTSGGAVHEIGTQDWYRQTEAGQGKVLFFSRNILLDDPSSNTFSSVKLLRDSDNVFEQQILGVLVVNIHKSIFSRVIEESPNNESVILDQAETSNRMVYTVPIADPEEKSMLPLLQRENLPAEDYLISSYQNETTGWDFVHIIKKDVLLNETYYIRNVTGVIVGLMAVFALILSFIASSRITHPLTQLKKLVVEWMKTSKESKAEIPSDDISLISNTFKQVASENIELNHLLIRSKLETKEAELSLLQAQIKPHFLYNTLDSIYWMAILNKNEDIAKMTNALSETFKLSLSKGKEMITVADELAHIRHYITIQQLRFPARISYEEHVDEALHDMEILKLLLQPLVENAIYHGLEPKMDPGLVRLTGKIEDERIIFIIEDNGVGIEDMSNTTKGFGLKNVQQRMELYYPSSAFSISSEKDCGTTVELHFPIK</sequence>
<dbReference type="Gene3D" id="3.30.565.10">
    <property type="entry name" value="Histidine kinase-like ATPase, C-terminal domain"/>
    <property type="match status" value="1"/>
</dbReference>
<dbReference type="InterPro" id="IPR010559">
    <property type="entry name" value="Sig_transdc_His_kin_internal"/>
</dbReference>
<keyword evidence="6" id="KW-1133">Transmembrane helix</keyword>
<keyword evidence="6" id="KW-0472">Membrane</keyword>
<evidence type="ECO:0000256" key="3">
    <source>
        <dbReference type="ARBA" id="ARBA00022777"/>
    </source>
</evidence>
<dbReference type="Proteomes" id="UP000216013">
    <property type="component" value="Unassembled WGS sequence"/>
</dbReference>
<evidence type="ECO:0000256" key="2">
    <source>
        <dbReference type="ARBA" id="ARBA00022741"/>
    </source>
</evidence>
<accession>A0A268ADP3</accession>
<keyword evidence="6" id="KW-0812">Transmembrane</keyword>
<dbReference type="AlphaFoldDB" id="A0A268ADP3"/>
<proteinExistence type="predicted"/>
<organism evidence="8 9">
    <name type="scientific">Terribacillus saccharophilus</name>
    <dbReference type="NCBI Taxonomy" id="361277"/>
    <lineage>
        <taxon>Bacteria</taxon>
        <taxon>Bacillati</taxon>
        <taxon>Bacillota</taxon>
        <taxon>Bacilli</taxon>
        <taxon>Bacillales</taxon>
        <taxon>Bacillaceae</taxon>
        <taxon>Terribacillus</taxon>
    </lineage>
</organism>
<dbReference type="GO" id="GO:0016020">
    <property type="term" value="C:membrane"/>
    <property type="evidence" value="ECO:0007669"/>
    <property type="project" value="InterPro"/>
</dbReference>
<dbReference type="Pfam" id="PF02518">
    <property type="entry name" value="HATPase_c"/>
    <property type="match status" value="1"/>
</dbReference>
<evidence type="ECO:0000256" key="5">
    <source>
        <dbReference type="ARBA" id="ARBA00023012"/>
    </source>
</evidence>
<dbReference type="Pfam" id="PF06580">
    <property type="entry name" value="His_kinase"/>
    <property type="match status" value="1"/>
</dbReference>
<gene>
    <name evidence="8" type="ORF">CHH64_05780</name>
</gene>
<dbReference type="InterPro" id="IPR050640">
    <property type="entry name" value="Bact_2-comp_sensor_kinase"/>
</dbReference>
<feature type="domain" description="Histidine kinase" evidence="7">
    <location>
        <begin position="476"/>
        <end position="574"/>
    </location>
</feature>
<reference evidence="8 9" key="1">
    <citation type="submission" date="2017-07" db="EMBL/GenBank/DDBJ databases">
        <title>Isolation and whole genome analysis of endospore-forming bacteria from heroin.</title>
        <authorList>
            <person name="Kalinowski J."/>
            <person name="Ahrens B."/>
            <person name="Al-Dilaimi A."/>
            <person name="Winkler A."/>
            <person name="Wibberg D."/>
            <person name="Schleenbecker U."/>
            <person name="Ruckert C."/>
            <person name="Wolfel R."/>
            <person name="Grass G."/>
        </authorList>
    </citation>
    <scope>NUCLEOTIDE SEQUENCE [LARGE SCALE GENOMIC DNA]</scope>
    <source>
        <strain evidence="8 9">7528</strain>
    </source>
</reference>
<dbReference type="PANTHER" id="PTHR34220:SF7">
    <property type="entry name" value="SENSOR HISTIDINE KINASE YPDA"/>
    <property type="match status" value="1"/>
</dbReference>
<name>A0A268ADP3_9BACI</name>
<dbReference type="PROSITE" id="PS50109">
    <property type="entry name" value="HIS_KIN"/>
    <property type="match status" value="1"/>
</dbReference>
<protein>
    <recommendedName>
        <fullName evidence="7">Histidine kinase domain-containing protein</fullName>
    </recommendedName>
</protein>
<dbReference type="SUPFAM" id="SSF55874">
    <property type="entry name" value="ATPase domain of HSP90 chaperone/DNA topoisomerase II/histidine kinase"/>
    <property type="match status" value="1"/>
</dbReference>
<dbReference type="InterPro" id="IPR005467">
    <property type="entry name" value="His_kinase_dom"/>
</dbReference>
<comment type="caution">
    <text evidence="8">The sequence shown here is derived from an EMBL/GenBank/DDBJ whole genome shotgun (WGS) entry which is preliminary data.</text>
</comment>
<dbReference type="SMART" id="SM00387">
    <property type="entry name" value="HATPase_c"/>
    <property type="match status" value="1"/>
</dbReference>